<accession>A0ABS4EH22</accession>
<reference evidence="2 3" key="1">
    <citation type="submission" date="2021-03" db="EMBL/GenBank/DDBJ databases">
        <title>Genomic Encyclopedia of Type Strains, Phase IV (KMG-IV): sequencing the most valuable type-strain genomes for metagenomic binning, comparative biology and taxonomic classification.</title>
        <authorList>
            <person name="Goeker M."/>
        </authorList>
    </citation>
    <scope>NUCLEOTIDE SEQUENCE [LARGE SCALE GENOMIC DNA]</scope>
    <source>
        <strain evidence="2 3">DSM 26427</strain>
    </source>
</reference>
<evidence type="ECO:0000313" key="2">
    <source>
        <dbReference type="EMBL" id="MBP1857228.1"/>
    </source>
</evidence>
<feature type="signal peptide" evidence="1">
    <location>
        <begin position="1"/>
        <end position="20"/>
    </location>
</feature>
<name>A0ABS4EH22_9HYPH</name>
<evidence type="ECO:0000313" key="3">
    <source>
        <dbReference type="Proteomes" id="UP000823786"/>
    </source>
</evidence>
<organism evidence="2 3">
    <name type="scientific">Rhizobium herbae</name>
    <dbReference type="NCBI Taxonomy" id="508661"/>
    <lineage>
        <taxon>Bacteria</taxon>
        <taxon>Pseudomonadati</taxon>
        <taxon>Pseudomonadota</taxon>
        <taxon>Alphaproteobacteria</taxon>
        <taxon>Hyphomicrobiales</taxon>
        <taxon>Rhizobiaceae</taxon>
        <taxon>Rhizobium/Agrobacterium group</taxon>
        <taxon>Rhizobium</taxon>
    </lineage>
</organism>
<gene>
    <name evidence="2" type="ORF">J2Z75_000708</name>
</gene>
<comment type="caution">
    <text evidence="2">The sequence shown here is derived from an EMBL/GenBank/DDBJ whole genome shotgun (WGS) entry which is preliminary data.</text>
</comment>
<sequence>MTAKTIATIGIVLFSITTLASCGNTIRGMGADAANTVDATQDAGRKVDRAAN</sequence>
<dbReference type="EMBL" id="JAGGJV010000001">
    <property type="protein sequence ID" value="MBP1857228.1"/>
    <property type="molecule type" value="Genomic_DNA"/>
</dbReference>
<feature type="chain" id="PRO_5047132893" evidence="1">
    <location>
        <begin position="21"/>
        <end position="52"/>
    </location>
</feature>
<dbReference type="PROSITE" id="PS51257">
    <property type="entry name" value="PROKAR_LIPOPROTEIN"/>
    <property type="match status" value="1"/>
</dbReference>
<keyword evidence="1" id="KW-0732">Signal</keyword>
<keyword evidence="3" id="KW-1185">Reference proteome</keyword>
<evidence type="ECO:0000256" key="1">
    <source>
        <dbReference type="SAM" id="SignalP"/>
    </source>
</evidence>
<protein>
    <submittedName>
        <fullName evidence="2">Entericidin B</fullName>
    </submittedName>
</protein>
<dbReference type="RefSeq" id="WP_209847838.1">
    <property type="nucleotide sequence ID" value="NZ_JAGGJV010000001.1"/>
</dbReference>
<proteinExistence type="predicted"/>
<dbReference type="Proteomes" id="UP000823786">
    <property type="component" value="Unassembled WGS sequence"/>
</dbReference>